<dbReference type="PROSITE" id="PS00678">
    <property type="entry name" value="WD_REPEATS_1"/>
    <property type="match status" value="6"/>
</dbReference>
<dbReference type="Gene3D" id="2.130.10.10">
    <property type="entry name" value="YVTN repeat-like/Quinoprotein amine dehydrogenase"/>
    <property type="match status" value="4"/>
</dbReference>
<name>A0A0C2T5I1_AMAMK</name>
<dbReference type="Pfam" id="PF00400">
    <property type="entry name" value="WD40"/>
    <property type="match status" value="8"/>
</dbReference>
<evidence type="ECO:0000256" key="1">
    <source>
        <dbReference type="ARBA" id="ARBA00022574"/>
    </source>
</evidence>
<dbReference type="InterPro" id="IPR050349">
    <property type="entry name" value="WD_LIS1/nudF_dynein_reg"/>
</dbReference>
<dbReference type="SUPFAM" id="SSF52540">
    <property type="entry name" value="P-loop containing nucleoside triphosphate hydrolases"/>
    <property type="match status" value="1"/>
</dbReference>
<dbReference type="InterPro" id="IPR015943">
    <property type="entry name" value="WD40/YVTN_repeat-like_dom_sf"/>
</dbReference>
<dbReference type="HOGENOM" id="CLU_000288_6_0_1"/>
<feature type="repeat" description="WD" evidence="3">
    <location>
        <begin position="848"/>
        <end position="882"/>
    </location>
</feature>
<dbReference type="InterPro" id="IPR020472">
    <property type="entry name" value="WD40_PAC1"/>
</dbReference>
<feature type="repeat" description="WD" evidence="3">
    <location>
        <begin position="726"/>
        <end position="767"/>
    </location>
</feature>
<dbReference type="AlphaFoldDB" id="A0A0C2T5I1"/>
<feature type="repeat" description="WD" evidence="3">
    <location>
        <begin position="682"/>
        <end position="720"/>
    </location>
</feature>
<evidence type="ECO:0000259" key="4">
    <source>
        <dbReference type="PROSITE" id="PS50837"/>
    </source>
</evidence>
<dbReference type="PROSITE" id="PS50294">
    <property type="entry name" value="WD_REPEATS_REGION"/>
    <property type="match status" value="7"/>
</dbReference>
<dbReference type="EMBL" id="KN818279">
    <property type="protein sequence ID" value="KIL61834.1"/>
    <property type="molecule type" value="Genomic_DNA"/>
</dbReference>
<dbReference type="Pfam" id="PF24883">
    <property type="entry name" value="NPHP3_N"/>
    <property type="match status" value="1"/>
</dbReference>
<organism evidence="5 6">
    <name type="scientific">Amanita muscaria (strain Koide BX008)</name>
    <dbReference type="NCBI Taxonomy" id="946122"/>
    <lineage>
        <taxon>Eukaryota</taxon>
        <taxon>Fungi</taxon>
        <taxon>Dikarya</taxon>
        <taxon>Basidiomycota</taxon>
        <taxon>Agaricomycotina</taxon>
        <taxon>Agaricomycetes</taxon>
        <taxon>Agaricomycetidae</taxon>
        <taxon>Agaricales</taxon>
        <taxon>Pluteineae</taxon>
        <taxon>Amanitaceae</taxon>
        <taxon>Amanita</taxon>
    </lineage>
</organism>
<reference evidence="5 6" key="1">
    <citation type="submission" date="2014-04" db="EMBL/GenBank/DDBJ databases">
        <title>Evolutionary Origins and Diversification of the Mycorrhizal Mutualists.</title>
        <authorList>
            <consortium name="DOE Joint Genome Institute"/>
            <consortium name="Mycorrhizal Genomics Consortium"/>
            <person name="Kohler A."/>
            <person name="Kuo A."/>
            <person name="Nagy L.G."/>
            <person name="Floudas D."/>
            <person name="Copeland A."/>
            <person name="Barry K.W."/>
            <person name="Cichocki N."/>
            <person name="Veneault-Fourrey C."/>
            <person name="LaButti K."/>
            <person name="Lindquist E.A."/>
            <person name="Lipzen A."/>
            <person name="Lundell T."/>
            <person name="Morin E."/>
            <person name="Murat C."/>
            <person name="Riley R."/>
            <person name="Ohm R."/>
            <person name="Sun H."/>
            <person name="Tunlid A."/>
            <person name="Henrissat B."/>
            <person name="Grigoriev I.V."/>
            <person name="Hibbett D.S."/>
            <person name="Martin F."/>
        </authorList>
    </citation>
    <scope>NUCLEOTIDE SEQUENCE [LARGE SCALE GENOMIC DNA]</scope>
    <source>
        <strain evidence="5 6">Koide BX008</strain>
    </source>
</reference>
<dbReference type="InterPro" id="IPR019775">
    <property type="entry name" value="WD40_repeat_CS"/>
</dbReference>
<dbReference type="InterPro" id="IPR036322">
    <property type="entry name" value="WD40_repeat_dom_sf"/>
</dbReference>
<proteinExistence type="predicted"/>
<evidence type="ECO:0000313" key="5">
    <source>
        <dbReference type="EMBL" id="KIL61834.1"/>
    </source>
</evidence>
<dbReference type="InterPro" id="IPR001680">
    <property type="entry name" value="WD40_rpt"/>
</dbReference>
<feature type="repeat" description="WD" evidence="3">
    <location>
        <begin position="596"/>
        <end position="630"/>
    </location>
</feature>
<evidence type="ECO:0000256" key="3">
    <source>
        <dbReference type="PROSITE-ProRule" id="PRU00221"/>
    </source>
</evidence>
<keyword evidence="6" id="KW-1185">Reference proteome</keyword>
<feature type="domain" description="NACHT" evidence="4">
    <location>
        <begin position="64"/>
        <end position="210"/>
    </location>
</feature>
<feature type="non-terminal residue" evidence="5">
    <location>
        <position position="910"/>
    </location>
</feature>
<dbReference type="STRING" id="946122.A0A0C2T5I1"/>
<dbReference type="PROSITE" id="PS50837">
    <property type="entry name" value="NACHT"/>
    <property type="match status" value="1"/>
</dbReference>
<dbReference type="Proteomes" id="UP000054549">
    <property type="component" value="Unassembled WGS sequence"/>
</dbReference>
<keyword evidence="2" id="KW-0677">Repeat</keyword>
<dbReference type="InterPro" id="IPR056884">
    <property type="entry name" value="NPHP3-like_N"/>
</dbReference>
<dbReference type="InterPro" id="IPR007111">
    <property type="entry name" value="NACHT_NTPase"/>
</dbReference>
<dbReference type="PROSITE" id="PS50082">
    <property type="entry name" value="WD_REPEATS_2"/>
    <property type="match status" value="7"/>
</dbReference>
<protein>
    <recommendedName>
        <fullName evidence="4">NACHT domain-containing protein</fullName>
    </recommendedName>
</protein>
<gene>
    <name evidence="5" type="ORF">M378DRAFT_82103</name>
</gene>
<dbReference type="PANTHER" id="PTHR44129">
    <property type="entry name" value="WD REPEAT-CONTAINING PROTEIN POP1"/>
    <property type="match status" value="1"/>
</dbReference>
<dbReference type="CDD" id="cd00200">
    <property type="entry name" value="WD40"/>
    <property type="match status" value="1"/>
</dbReference>
<sequence>MSFVRAVAFCLIKLDVGDDIHLSEIAYAKGAGMDTTKACLDGTRGEILKEIIEWVDNPDANAPSILWLSGVAGTGKSAIAHTVARWMKDCGSLGSCFCFKKGDDKRSFELFSTIARDLVSHDFELKQILANVVAGDPSLCTTEDVTQQWQKLILQPLLAVSYRMIGRLVIVVDALDEIAGDKSGKHILSVLAKEAARLPANIRILLTSRPHPDIDRAFQGAKHVKHKSMDEIPSDSTERDIRSYLSVQLSDAADKFTDEEVVRLAKRADGLFEWARLACNYIKLNEAGVSQKERFNDLMSREQREGTDLLDDMYSVILREIMGTTPKELALNRFRSVMRHVLFTREPLPLDSFVIMHRAVQTDYDAELILRPMASLLSGISDRSTPIRPLHSSFHDYLTDQNRSELFFVHGGNADLSLAQASLRIMKQELRFNICQLETSYVRNSEILDLDQRVKKHISPHLSYSCRFWAYHVESTAFNPDLAEELRVVLIHERLLFWVEALSALHSVKLLPMALAAVIKWLDVREYVAAIAKEGIQLARNFGSLIAESIPHLYLSVLPFLPDSSVLSRTFTDRFPRIARVATGRLVSWPPAERTLVGHTDSVMSVAFSNDGKWVVSGSMDSTIRIWDTEIGLPVGNPLRGHGKGVNAVAFSPDGKQIVSGSRDCTICVWDVATGSQVAGPFEGHKDKVLSVAMLPDGKRIILSGSRDKTLCVWDLKNSRLACGPLAGHTYGVNSAAFSPDGKWIISGSTDYTVHIWNAETGGKVGAPFKRHIGSISSVAISADGRRIVSGSTDKTLHIWDVDERVMGNSPTTGHSNEINSVAFSPDGKNAVSGSDDGTVCIWDTMNVYCIAFSPDGKLIASGSGDRTICIWDVATKSLKGDPLKKHSGKILSLAFSQSGRIVSGSSDAT</sequence>
<feature type="repeat" description="WD" evidence="3">
    <location>
        <begin position="812"/>
        <end position="844"/>
    </location>
</feature>
<evidence type="ECO:0000256" key="2">
    <source>
        <dbReference type="ARBA" id="ARBA00022737"/>
    </source>
</evidence>
<keyword evidence="1 3" id="KW-0853">WD repeat</keyword>
<dbReference type="SMART" id="SM00320">
    <property type="entry name" value="WD40"/>
    <property type="match status" value="8"/>
</dbReference>
<dbReference type="PRINTS" id="PR00320">
    <property type="entry name" value="GPROTEINBRPT"/>
</dbReference>
<evidence type="ECO:0000313" key="6">
    <source>
        <dbReference type="Proteomes" id="UP000054549"/>
    </source>
</evidence>
<feature type="repeat" description="WD" evidence="3">
    <location>
        <begin position="639"/>
        <end position="680"/>
    </location>
</feature>
<dbReference type="InterPro" id="IPR027417">
    <property type="entry name" value="P-loop_NTPase"/>
</dbReference>
<feature type="repeat" description="WD" evidence="3">
    <location>
        <begin position="769"/>
        <end position="803"/>
    </location>
</feature>
<dbReference type="Gene3D" id="3.40.50.300">
    <property type="entry name" value="P-loop containing nucleotide triphosphate hydrolases"/>
    <property type="match status" value="1"/>
</dbReference>
<dbReference type="InParanoid" id="A0A0C2T5I1"/>
<dbReference type="SUPFAM" id="SSF50978">
    <property type="entry name" value="WD40 repeat-like"/>
    <property type="match status" value="1"/>
</dbReference>
<dbReference type="OrthoDB" id="163438at2759"/>
<accession>A0A0C2T5I1</accession>